<dbReference type="PANTHER" id="PTHR30432:SF1">
    <property type="entry name" value="DNA-BINDING TRANSCRIPTIONAL DUAL REGULATOR MODE"/>
    <property type="match status" value="1"/>
</dbReference>
<dbReference type="PIRSF" id="PIRSF005763">
    <property type="entry name" value="Txn_reg_ModE"/>
    <property type="match status" value="1"/>
</dbReference>
<evidence type="ECO:0000313" key="9">
    <source>
        <dbReference type="Proteomes" id="UP000256650"/>
    </source>
</evidence>
<evidence type="ECO:0000256" key="1">
    <source>
        <dbReference type="ARBA" id="ARBA00008110"/>
    </source>
</evidence>
<dbReference type="GO" id="GO:0030151">
    <property type="term" value="F:molybdenum ion binding"/>
    <property type="evidence" value="ECO:0007669"/>
    <property type="project" value="UniProtKB-UniRule"/>
</dbReference>
<dbReference type="InterPro" id="IPR051815">
    <property type="entry name" value="Molybdate_resp_trans_reg"/>
</dbReference>
<dbReference type="EMBL" id="NXLS01000005">
    <property type="protein sequence ID" value="RDU62824.1"/>
    <property type="molecule type" value="Genomic_DNA"/>
</dbReference>
<organism evidence="8 9">
    <name type="scientific">Helicobacter ganmani</name>
    <dbReference type="NCBI Taxonomy" id="60246"/>
    <lineage>
        <taxon>Bacteria</taxon>
        <taxon>Pseudomonadati</taxon>
        <taxon>Campylobacterota</taxon>
        <taxon>Epsilonproteobacteria</taxon>
        <taxon>Campylobacterales</taxon>
        <taxon>Helicobacteraceae</taxon>
        <taxon>Helicobacter</taxon>
    </lineage>
</organism>
<comment type="caution">
    <text evidence="8">The sequence shown here is derived from an EMBL/GenBank/DDBJ whole genome shotgun (WGS) entry which is preliminary data.</text>
</comment>
<feature type="region of interest" description="Required for dimer formation and molybdate binding" evidence="6">
    <location>
        <begin position="131"/>
        <end position="139"/>
    </location>
</feature>
<keyword evidence="3 5" id="KW-0500">Molybdenum</keyword>
<keyword evidence="4" id="KW-0677">Repeat</keyword>
<dbReference type="GO" id="GO:0015689">
    <property type="term" value="P:molybdate ion transport"/>
    <property type="evidence" value="ECO:0007669"/>
    <property type="project" value="UniProtKB-UniRule"/>
</dbReference>
<dbReference type="InterPro" id="IPR000847">
    <property type="entry name" value="LysR_HTH_N"/>
</dbReference>
<dbReference type="SUPFAM" id="SSF50331">
    <property type="entry name" value="MOP-like"/>
    <property type="match status" value="2"/>
</dbReference>
<dbReference type="InterPro" id="IPR004606">
    <property type="entry name" value="Mop_domain"/>
</dbReference>
<dbReference type="Pfam" id="PF03459">
    <property type="entry name" value="TOBE"/>
    <property type="match status" value="2"/>
</dbReference>
<gene>
    <name evidence="8" type="ORF">CQA43_05910</name>
</gene>
<reference evidence="8 9" key="1">
    <citation type="submission" date="2018-04" db="EMBL/GenBank/DDBJ databases">
        <title>Novel Campyloabacter and Helicobacter Species and Strains.</title>
        <authorList>
            <person name="Mannion A.J."/>
            <person name="Shen Z."/>
            <person name="Fox J.G."/>
        </authorList>
    </citation>
    <scope>NUCLEOTIDE SEQUENCE [LARGE SCALE GENOMIC DNA]</scope>
    <source>
        <strain evidence="8 9">MIT 99-5101</strain>
    </source>
</reference>
<dbReference type="NCBIfam" id="TIGR00638">
    <property type="entry name" value="Mop"/>
    <property type="match status" value="1"/>
</dbReference>
<dbReference type="PROSITE" id="PS51866">
    <property type="entry name" value="MOP"/>
    <property type="match status" value="2"/>
</dbReference>
<dbReference type="SUPFAM" id="SSF46785">
    <property type="entry name" value="Winged helix' DNA-binding domain"/>
    <property type="match status" value="1"/>
</dbReference>
<dbReference type="RefSeq" id="WP_115551750.1">
    <property type="nucleotide sequence ID" value="NZ_CAOYUU010000005.1"/>
</dbReference>
<keyword evidence="2 5" id="KW-0813">Transport</keyword>
<dbReference type="AlphaFoldDB" id="A0A3D8IDJ2"/>
<sequence length="266" mass="29954">MRVQGRFWIREQDKNFLGHGKVELLERIAQSGSISKAAKEMRMSYKAAWDSIDLMNNVANEPLVVRVTGGKGGGGTQITQKGLEAIRIFREMERVQQELFTLFESNLNDWDSIMDYSKWSDSAKRRFMIKTSARNQLFGEIVLITEGKVNAEVVLKINDSMRISSTITLHSLKDLGLKVGLKAYALIKANWIVVFSEEPKGISMQNCISGVIKHITDGVVNCEIEMECENTRFSAVITEESQKNLALKVGQKVWFGFKSNNVILGI</sequence>
<dbReference type="InterPro" id="IPR036390">
    <property type="entry name" value="WH_DNA-bd_sf"/>
</dbReference>
<evidence type="ECO:0000256" key="5">
    <source>
        <dbReference type="PIRNR" id="PIRNR005763"/>
    </source>
</evidence>
<evidence type="ECO:0000256" key="6">
    <source>
        <dbReference type="PIRSR" id="PIRSR005763-1"/>
    </source>
</evidence>
<dbReference type="GO" id="GO:0003700">
    <property type="term" value="F:DNA-binding transcription factor activity"/>
    <property type="evidence" value="ECO:0007669"/>
    <property type="project" value="InterPro"/>
</dbReference>
<dbReference type="Gene3D" id="1.10.10.10">
    <property type="entry name" value="Winged helix-like DNA-binding domain superfamily/Winged helix DNA-binding domain"/>
    <property type="match status" value="1"/>
</dbReference>
<dbReference type="InterPro" id="IPR005116">
    <property type="entry name" value="Transp-assoc_OB_typ1"/>
</dbReference>
<feature type="domain" description="Mop" evidence="7">
    <location>
        <begin position="201"/>
        <end position="266"/>
    </location>
</feature>
<comment type="similarity">
    <text evidence="1 5">Belongs to the ModE family.</text>
</comment>
<proteinExistence type="inferred from homology"/>
<evidence type="ECO:0000313" key="8">
    <source>
        <dbReference type="EMBL" id="RDU62824.1"/>
    </source>
</evidence>
<dbReference type="OrthoDB" id="9800709at2"/>
<protein>
    <submittedName>
        <fullName evidence="8">Molybdenum-dependent transcriptional regulator</fullName>
    </submittedName>
</protein>
<name>A0A3D8IDJ2_9HELI</name>
<evidence type="ECO:0000256" key="4">
    <source>
        <dbReference type="ARBA" id="ARBA00022737"/>
    </source>
</evidence>
<feature type="domain" description="Mop" evidence="7">
    <location>
        <begin position="130"/>
        <end position="196"/>
    </location>
</feature>
<dbReference type="Gene3D" id="2.40.50.100">
    <property type="match status" value="2"/>
</dbReference>
<accession>A0A3D8IDJ2</accession>
<dbReference type="Proteomes" id="UP000256650">
    <property type="component" value="Unassembled WGS sequence"/>
</dbReference>
<evidence type="ECO:0000256" key="3">
    <source>
        <dbReference type="ARBA" id="ARBA00022505"/>
    </source>
</evidence>
<dbReference type="PANTHER" id="PTHR30432">
    <property type="entry name" value="TRANSCRIPTIONAL REGULATOR MODE"/>
    <property type="match status" value="1"/>
</dbReference>
<dbReference type="InterPro" id="IPR016462">
    <property type="entry name" value="ModE"/>
</dbReference>
<dbReference type="InterPro" id="IPR036388">
    <property type="entry name" value="WH-like_DNA-bd_sf"/>
</dbReference>
<dbReference type="InterPro" id="IPR008995">
    <property type="entry name" value="Mo/tungstate-bd_C_term_dom"/>
</dbReference>
<evidence type="ECO:0000259" key="7">
    <source>
        <dbReference type="PROSITE" id="PS51866"/>
    </source>
</evidence>
<keyword evidence="9" id="KW-1185">Reference proteome</keyword>
<evidence type="ECO:0000256" key="2">
    <source>
        <dbReference type="ARBA" id="ARBA00022448"/>
    </source>
</evidence>
<dbReference type="Pfam" id="PF00126">
    <property type="entry name" value="HTH_1"/>
    <property type="match status" value="1"/>
</dbReference>